<keyword evidence="2" id="KW-0229">DNA integration</keyword>
<dbReference type="EMBL" id="JQOH01000002">
    <property type="protein sequence ID" value="KGA30108.1"/>
    <property type="molecule type" value="Genomic_DNA"/>
</dbReference>
<comment type="similarity">
    <text evidence="1">Belongs to the 'phage' integrase family.</text>
</comment>
<evidence type="ECO:0000256" key="2">
    <source>
        <dbReference type="ARBA" id="ARBA00022908"/>
    </source>
</evidence>
<feature type="domain" description="Integrase DNA-binding" evidence="4">
    <location>
        <begin position="8"/>
        <end position="95"/>
    </location>
</feature>
<dbReference type="InterPro" id="IPR050808">
    <property type="entry name" value="Phage_Integrase"/>
</dbReference>
<dbReference type="EMBL" id="JQHP01000001">
    <property type="protein sequence ID" value="KFX09906.1"/>
    <property type="molecule type" value="Genomic_DNA"/>
</dbReference>
<keyword evidence="8" id="KW-1185">Reference proteome</keyword>
<dbReference type="PANTHER" id="PTHR30629">
    <property type="entry name" value="PROPHAGE INTEGRASE"/>
    <property type="match status" value="1"/>
</dbReference>
<dbReference type="Proteomes" id="UP000029257">
    <property type="component" value="Unassembled WGS sequence"/>
</dbReference>
<protein>
    <recommendedName>
        <fullName evidence="4">Integrase DNA-binding domain-containing protein</fullName>
    </recommendedName>
</protein>
<feature type="compositionally biased region" description="Basic and acidic residues" evidence="3">
    <location>
        <begin position="83"/>
        <end position="98"/>
    </location>
</feature>
<dbReference type="GO" id="GO:0015074">
    <property type="term" value="P:DNA integration"/>
    <property type="evidence" value="ECO:0007669"/>
    <property type="project" value="UniProtKB-KW"/>
</dbReference>
<dbReference type="Pfam" id="PF13356">
    <property type="entry name" value="Arm-DNA-bind_3"/>
    <property type="match status" value="1"/>
</dbReference>
<dbReference type="PANTHER" id="PTHR30629:SF6">
    <property type="entry name" value="PROPHAGE INTEGRASE INTA-RELATED"/>
    <property type="match status" value="1"/>
</dbReference>
<dbReference type="InterPro" id="IPR038488">
    <property type="entry name" value="Integrase_DNA-bd_sf"/>
</dbReference>
<organism evidence="5 7">
    <name type="scientific">Pectobacterium wasabiae</name>
    <dbReference type="NCBI Taxonomy" id="55208"/>
    <lineage>
        <taxon>Bacteria</taxon>
        <taxon>Pseudomonadati</taxon>
        <taxon>Pseudomonadota</taxon>
        <taxon>Gammaproteobacteria</taxon>
        <taxon>Enterobacterales</taxon>
        <taxon>Pectobacteriaceae</taxon>
        <taxon>Pectobacterium</taxon>
    </lineage>
</organism>
<name>A0AAW3EPA1_9GAMM</name>
<dbReference type="RefSeq" id="WP_005972627.1">
    <property type="nucleotide sequence ID" value="NZ_JQHP01000001.1"/>
</dbReference>
<feature type="region of interest" description="Disordered" evidence="3">
    <location>
        <begin position="83"/>
        <end position="102"/>
    </location>
</feature>
<proteinExistence type="inferred from homology"/>
<dbReference type="AlphaFoldDB" id="A0AAW3EPA1"/>
<gene>
    <name evidence="5" type="ORF">JV38_03025</name>
    <name evidence="6" type="ORF">KU73_06750</name>
</gene>
<dbReference type="InterPro" id="IPR025166">
    <property type="entry name" value="Integrase_DNA_bind_dom"/>
</dbReference>
<evidence type="ECO:0000313" key="6">
    <source>
        <dbReference type="EMBL" id="KGA30108.1"/>
    </source>
</evidence>
<evidence type="ECO:0000313" key="5">
    <source>
        <dbReference type="EMBL" id="KFX09906.1"/>
    </source>
</evidence>
<sequence length="148" mass="16831">MARQTKPLNNTEVKSAKATDRAVTLYDGDGLELQVTPSGSKLWRFRYYKPFTRKRAMISLGSYPSVSLAEARKLREDARLLLSKDVDPQEHKQAEQSRQKNATENYNRSTYLEQRKILMCWWGEFVETAATGKVMASEGARGLRIANG</sequence>
<accession>A0AAW3EPA1</accession>
<reference evidence="7 8" key="1">
    <citation type="submission" date="2014-08" db="EMBL/GenBank/DDBJ databases">
        <title>Genome sequences of NCPPB Pectobacterium isolates.</title>
        <authorList>
            <person name="Glover R.H."/>
            <person name="Sapp M."/>
            <person name="Elphinstone J."/>
        </authorList>
    </citation>
    <scope>NUCLEOTIDE SEQUENCE [LARGE SCALE GENOMIC DNA]</scope>
    <source>
        <strain evidence="5 7">NCPPB 3701</strain>
        <strain evidence="6 8">NCPPB3702</strain>
    </source>
</reference>
<comment type="caution">
    <text evidence="5">The sequence shown here is derived from an EMBL/GenBank/DDBJ whole genome shotgun (WGS) entry which is preliminary data.</text>
</comment>
<evidence type="ECO:0000256" key="3">
    <source>
        <dbReference type="SAM" id="MobiDB-lite"/>
    </source>
</evidence>
<evidence type="ECO:0000256" key="1">
    <source>
        <dbReference type="ARBA" id="ARBA00008857"/>
    </source>
</evidence>
<dbReference type="Proteomes" id="UP000029436">
    <property type="component" value="Unassembled WGS sequence"/>
</dbReference>
<evidence type="ECO:0000259" key="4">
    <source>
        <dbReference type="Pfam" id="PF13356"/>
    </source>
</evidence>
<evidence type="ECO:0000313" key="8">
    <source>
        <dbReference type="Proteomes" id="UP000029436"/>
    </source>
</evidence>
<dbReference type="Gene3D" id="3.30.160.390">
    <property type="entry name" value="Integrase, DNA-binding domain"/>
    <property type="match status" value="1"/>
</dbReference>
<evidence type="ECO:0000313" key="7">
    <source>
        <dbReference type="Proteomes" id="UP000029257"/>
    </source>
</evidence>